<dbReference type="Pfam" id="PF01381">
    <property type="entry name" value="HTH_3"/>
    <property type="match status" value="1"/>
</dbReference>
<proteinExistence type="predicted"/>
<evidence type="ECO:0000313" key="3">
    <source>
        <dbReference type="EMBL" id="MDZ5758101.1"/>
    </source>
</evidence>
<accession>A0AAW9JZM6</accession>
<dbReference type="PANTHER" id="PTHR46558:SF14">
    <property type="entry name" value="HTH-TYPE TRANSCRIPTIONAL REGULATOR ANSR"/>
    <property type="match status" value="1"/>
</dbReference>
<dbReference type="PANTHER" id="PTHR46558">
    <property type="entry name" value="TRACRIPTIONAL REGULATORY PROTEIN-RELATED-RELATED"/>
    <property type="match status" value="1"/>
</dbReference>
<dbReference type="RefSeq" id="WP_187958953.1">
    <property type="nucleotide sequence ID" value="NZ_JAVBVO010000003.1"/>
</dbReference>
<dbReference type="SUPFAM" id="SSF47413">
    <property type="entry name" value="lambda repressor-like DNA-binding domains"/>
    <property type="match status" value="1"/>
</dbReference>
<dbReference type="Proteomes" id="UP001290462">
    <property type="component" value="Unassembled WGS sequence"/>
</dbReference>
<organism evidence="3 4">
    <name type="scientific">Carnobacterium maltaromaticum</name>
    <name type="common">Carnobacterium piscicola</name>
    <dbReference type="NCBI Taxonomy" id="2751"/>
    <lineage>
        <taxon>Bacteria</taxon>
        <taxon>Bacillati</taxon>
        <taxon>Bacillota</taxon>
        <taxon>Bacilli</taxon>
        <taxon>Lactobacillales</taxon>
        <taxon>Carnobacteriaceae</taxon>
        <taxon>Carnobacterium</taxon>
    </lineage>
</organism>
<dbReference type="InterPro" id="IPR010982">
    <property type="entry name" value="Lambda_DNA-bd_dom_sf"/>
</dbReference>
<dbReference type="PROSITE" id="PS50943">
    <property type="entry name" value="HTH_CROC1"/>
    <property type="match status" value="1"/>
</dbReference>
<dbReference type="SMART" id="SM00530">
    <property type="entry name" value="HTH_XRE"/>
    <property type="match status" value="1"/>
</dbReference>
<reference evidence="3" key="1">
    <citation type="submission" date="2023-08" db="EMBL/GenBank/DDBJ databases">
        <title>Genomic characterization of piscicolin 126 produced by Carnobacterium maltaromaticum CM22 strain isolated from salmon (Salmo salar).</title>
        <authorList>
            <person name="Gonzalez-Gragera E."/>
            <person name="Garcia-Lopez J.D."/>
            <person name="Teso-Perez C."/>
            <person name="Gimenez-Hernandez I."/>
            <person name="Peralta-Sanchez J.M."/>
            <person name="Valdivia E."/>
            <person name="Montalban-Lopez M."/>
            <person name="Martin-Platero A.M."/>
            <person name="Banos A."/>
            <person name="Martinez-Bueno M."/>
        </authorList>
    </citation>
    <scope>NUCLEOTIDE SEQUENCE</scope>
    <source>
        <strain evidence="3">CM22</strain>
    </source>
</reference>
<name>A0AAW9JZM6_CARML</name>
<evidence type="ECO:0000256" key="1">
    <source>
        <dbReference type="ARBA" id="ARBA00023125"/>
    </source>
</evidence>
<dbReference type="InterPro" id="IPR001387">
    <property type="entry name" value="Cro/C1-type_HTH"/>
</dbReference>
<evidence type="ECO:0000313" key="4">
    <source>
        <dbReference type="Proteomes" id="UP001290462"/>
    </source>
</evidence>
<sequence>MFGDKLKTLRKSKKLTQEQLANLLGVARTTYSSYEQGRRMPDADIQNKIAELFNVSLDYLHGRSNENKYFELNENEKTDIAIQADKLLEGIETGDSLNFYGEPATEEQKERIRVALRTAMEMNKEEAKKKFTRKDYRN</sequence>
<dbReference type="Gene3D" id="1.10.260.40">
    <property type="entry name" value="lambda repressor-like DNA-binding domains"/>
    <property type="match status" value="1"/>
</dbReference>
<dbReference type="CDD" id="cd00093">
    <property type="entry name" value="HTH_XRE"/>
    <property type="match status" value="1"/>
</dbReference>
<comment type="caution">
    <text evidence="3">The sequence shown here is derived from an EMBL/GenBank/DDBJ whole genome shotgun (WGS) entry which is preliminary data.</text>
</comment>
<protein>
    <submittedName>
        <fullName evidence="3">Helix-turn-helix transcriptional regulator</fullName>
    </submittedName>
</protein>
<keyword evidence="1" id="KW-0238">DNA-binding</keyword>
<dbReference type="EMBL" id="JAVBVO010000003">
    <property type="protein sequence ID" value="MDZ5758101.1"/>
    <property type="molecule type" value="Genomic_DNA"/>
</dbReference>
<evidence type="ECO:0000259" key="2">
    <source>
        <dbReference type="PROSITE" id="PS50943"/>
    </source>
</evidence>
<dbReference type="GO" id="GO:0003677">
    <property type="term" value="F:DNA binding"/>
    <property type="evidence" value="ECO:0007669"/>
    <property type="project" value="UniProtKB-KW"/>
</dbReference>
<feature type="domain" description="HTH cro/C1-type" evidence="2">
    <location>
        <begin position="6"/>
        <end position="60"/>
    </location>
</feature>
<dbReference type="AlphaFoldDB" id="A0AAW9JZM6"/>
<gene>
    <name evidence="3" type="ORF">RAK27_05460</name>
</gene>